<protein>
    <submittedName>
        <fullName evidence="2">Uncharacterized protein</fullName>
    </submittedName>
</protein>
<evidence type="ECO:0000256" key="1">
    <source>
        <dbReference type="SAM" id="Phobius"/>
    </source>
</evidence>
<accession>A0A4P9A367</accession>
<dbReference type="RefSeq" id="WP_138078985.1">
    <property type="nucleotide sequence ID" value="NZ_CP040004.1"/>
</dbReference>
<dbReference type="KEGG" id="nft:FBF37_02005"/>
<evidence type="ECO:0000313" key="3">
    <source>
        <dbReference type="Proteomes" id="UP000310639"/>
    </source>
</evidence>
<dbReference type="OrthoDB" id="9792219at2"/>
<sequence length="110" mass="12777">MTKQKSRTYARNRSKSSALFSRKGRERIYENDSIFFLKLVIFVILSALWLRLKNPFELGAFTVQAVPVGLFVALLLVLKIEQYQFNRKIWYVTLILMAILTSFTPVGVMI</sequence>
<dbReference type="Proteomes" id="UP000310639">
    <property type="component" value="Chromosome"/>
</dbReference>
<reference evidence="2 3" key="1">
    <citation type="submission" date="2019-04" db="EMBL/GenBank/DDBJ databases">
        <title>Saccharibacteria TM7 genomes.</title>
        <authorList>
            <person name="Bor B."/>
            <person name="He X."/>
            <person name="Chen T."/>
            <person name="Dewhirst F.E."/>
        </authorList>
    </citation>
    <scope>NUCLEOTIDE SEQUENCE [LARGE SCALE GENOMIC DNA]</scope>
    <source>
        <strain evidence="2 3">BB001</strain>
    </source>
</reference>
<dbReference type="EMBL" id="CP040004">
    <property type="protein sequence ID" value="QCT42235.1"/>
    <property type="molecule type" value="Genomic_DNA"/>
</dbReference>
<gene>
    <name evidence="2" type="ORF">FBF37_02005</name>
</gene>
<keyword evidence="1" id="KW-0472">Membrane</keyword>
<name>A0A4P9A367_9BACT</name>
<keyword evidence="1" id="KW-0812">Transmembrane</keyword>
<dbReference type="AlphaFoldDB" id="A0A4P9A367"/>
<feature type="transmembrane region" description="Helical" evidence="1">
    <location>
        <begin position="89"/>
        <end position="108"/>
    </location>
</feature>
<organism evidence="2 3">
    <name type="scientific">Candidatus Nanosynbacter featherlites</name>
    <dbReference type="NCBI Taxonomy" id="2572088"/>
    <lineage>
        <taxon>Bacteria</taxon>
        <taxon>Candidatus Saccharimonadota</taxon>
        <taxon>Candidatus Saccharimonadia</taxon>
        <taxon>Candidatus Nanosynbacterales</taxon>
        <taxon>Candidatus Nanosynbacteraceae</taxon>
        <taxon>Candidatus Nanosynbacter</taxon>
    </lineage>
</organism>
<feature type="transmembrane region" description="Helical" evidence="1">
    <location>
        <begin position="58"/>
        <end position="77"/>
    </location>
</feature>
<keyword evidence="3" id="KW-1185">Reference proteome</keyword>
<keyword evidence="1" id="KW-1133">Transmembrane helix</keyword>
<feature type="transmembrane region" description="Helical" evidence="1">
    <location>
        <begin position="33"/>
        <end position="52"/>
    </location>
</feature>
<proteinExistence type="predicted"/>
<evidence type="ECO:0000313" key="2">
    <source>
        <dbReference type="EMBL" id="QCT42235.1"/>
    </source>
</evidence>